<organism evidence="1 2">
    <name type="scientific">Schistosoma mattheei</name>
    <dbReference type="NCBI Taxonomy" id="31246"/>
    <lineage>
        <taxon>Eukaryota</taxon>
        <taxon>Metazoa</taxon>
        <taxon>Spiralia</taxon>
        <taxon>Lophotrochozoa</taxon>
        <taxon>Platyhelminthes</taxon>
        <taxon>Trematoda</taxon>
        <taxon>Digenea</taxon>
        <taxon>Strigeidida</taxon>
        <taxon>Schistosomatoidea</taxon>
        <taxon>Schistosomatidae</taxon>
        <taxon>Schistosoma</taxon>
    </lineage>
</organism>
<dbReference type="EMBL" id="UZAL01030233">
    <property type="protein sequence ID" value="VDP52738.1"/>
    <property type="molecule type" value="Genomic_DNA"/>
</dbReference>
<dbReference type="Proteomes" id="UP000269396">
    <property type="component" value="Unassembled WGS sequence"/>
</dbReference>
<dbReference type="AlphaFoldDB" id="A0A3P8F0T4"/>
<evidence type="ECO:0000313" key="1">
    <source>
        <dbReference type="EMBL" id="VDP52738.1"/>
    </source>
</evidence>
<sequence length="43" mass="5048">MGLVSWMYMHLRDDLHSGTQTQYHSLQTPVNSTRFVSQSEHQL</sequence>
<keyword evidence="2" id="KW-1185">Reference proteome</keyword>
<accession>A0A3P8F0T4</accession>
<proteinExistence type="predicted"/>
<reference evidence="1 2" key="1">
    <citation type="submission" date="2018-11" db="EMBL/GenBank/DDBJ databases">
        <authorList>
            <consortium name="Pathogen Informatics"/>
        </authorList>
    </citation>
    <scope>NUCLEOTIDE SEQUENCE [LARGE SCALE GENOMIC DNA]</scope>
    <source>
        <strain>Denwood</strain>
        <strain evidence="2">Zambia</strain>
    </source>
</reference>
<evidence type="ECO:0000313" key="2">
    <source>
        <dbReference type="Proteomes" id="UP000269396"/>
    </source>
</evidence>
<gene>
    <name evidence="1" type="ORF">SMTD_LOCUS10066</name>
</gene>
<protein>
    <submittedName>
        <fullName evidence="1">Uncharacterized protein</fullName>
    </submittedName>
</protein>
<name>A0A3P8F0T4_9TREM</name>